<protein>
    <recommendedName>
        <fullName evidence="9">TRAP transporter small permease protein</fullName>
    </recommendedName>
</protein>
<reference evidence="11 12" key="1">
    <citation type="submission" date="2017-08" db="EMBL/GenBank/DDBJ databases">
        <authorList>
            <person name="de Groot N.N."/>
        </authorList>
    </citation>
    <scope>NUCLEOTIDE SEQUENCE [LARGE SCALE GENOMIC DNA]</scope>
    <source>
        <strain evidence="11 12">USBA 352</strain>
    </source>
</reference>
<organism evidence="11 12">
    <name type="scientific">Stappia indica</name>
    <dbReference type="NCBI Taxonomy" id="538381"/>
    <lineage>
        <taxon>Bacteria</taxon>
        <taxon>Pseudomonadati</taxon>
        <taxon>Pseudomonadota</taxon>
        <taxon>Alphaproteobacteria</taxon>
        <taxon>Hyphomicrobiales</taxon>
        <taxon>Stappiaceae</taxon>
        <taxon>Stappia</taxon>
    </lineage>
</organism>
<dbReference type="Proteomes" id="UP000219331">
    <property type="component" value="Unassembled WGS sequence"/>
</dbReference>
<keyword evidence="12" id="KW-1185">Reference proteome</keyword>
<evidence type="ECO:0000256" key="9">
    <source>
        <dbReference type="RuleBase" id="RU369079"/>
    </source>
</evidence>
<evidence type="ECO:0000256" key="2">
    <source>
        <dbReference type="ARBA" id="ARBA00022448"/>
    </source>
</evidence>
<feature type="transmembrane region" description="Helical" evidence="9">
    <location>
        <begin position="125"/>
        <end position="146"/>
    </location>
</feature>
<evidence type="ECO:0000313" key="11">
    <source>
        <dbReference type="EMBL" id="SOC18285.1"/>
    </source>
</evidence>
<feature type="domain" description="Tripartite ATP-independent periplasmic transporters DctQ component" evidence="10">
    <location>
        <begin position="141"/>
        <end position="283"/>
    </location>
</feature>
<keyword evidence="3" id="KW-1003">Cell membrane</keyword>
<evidence type="ECO:0000256" key="1">
    <source>
        <dbReference type="ARBA" id="ARBA00004429"/>
    </source>
</evidence>
<keyword evidence="2 9" id="KW-0813">Transport</keyword>
<dbReference type="RefSeq" id="WP_208979831.1">
    <property type="nucleotide sequence ID" value="NZ_JAJGNR010000002.1"/>
</dbReference>
<comment type="subcellular location">
    <subcellularLocation>
        <location evidence="1 9">Cell inner membrane</location>
        <topology evidence="1 9">Multi-pass membrane protein</topology>
    </subcellularLocation>
</comment>
<dbReference type="InterPro" id="IPR055348">
    <property type="entry name" value="DctQ"/>
</dbReference>
<dbReference type="PANTHER" id="PTHR35011">
    <property type="entry name" value="2,3-DIKETO-L-GULONATE TRAP TRANSPORTER SMALL PERMEASE PROTEIN YIAM"/>
    <property type="match status" value="1"/>
</dbReference>
<comment type="function">
    <text evidence="9">Part of the tripartite ATP-independent periplasmic (TRAP) transport system.</text>
</comment>
<comment type="subunit">
    <text evidence="9">The complex comprises the extracytoplasmic solute receptor protein and the two transmembrane proteins.</text>
</comment>
<feature type="transmembrane region" description="Helical" evidence="9">
    <location>
        <begin position="214"/>
        <end position="239"/>
    </location>
</feature>
<dbReference type="GO" id="GO:0005886">
    <property type="term" value="C:plasma membrane"/>
    <property type="evidence" value="ECO:0007669"/>
    <property type="project" value="UniProtKB-SubCell"/>
</dbReference>
<dbReference type="Pfam" id="PF04290">
    <property type="entry name" value="DctQ"/>
    <property type="match status" value="1"/>
</dbReference>
<dbReference type="AlphaFoldDB" id="A0A285T9N8"/>
<dbReference type="STRING" id="538381.GCA_001696535_02519"/>
<comment type="similarity">
    <text evidence="8 9">Belongs to the TRAP transporter small permease family.</text>
</comment>
<evidence type="ECO:0000256" key="5">
    <source>
        <dbReference type="ARBA" id="ARBA00022692"/>
    </source>
</evidence>
<feature type="transmembrane region" description="Helical" evidence="9">
    <location>
        <begin position="47"/>
        <end position="66"/>
    </location>
</feature>
<name>A0A285T9N8_9HYPH</name>
<keyword evidence="4 9" id="KW-0997">Cell inner membrane</keyword>
<evidence type="ECO:0000256" key="8">
    <source>
        <dbReference type="ARBA" id="ARBA00038436"/>
    </source>
</evidence>
<dbReference type="InterPro" id="IPR007387">
    <property type="entry name" value="TRAP_DctQ"/>
</dbReference>
<evidence type="ECO:0000256" key="4">
    <source>
        <dbReference type="ARBA" id="ARBA00022519"/>
    </source>
</evidence>
<dbReference type="GO" id="GO:0022857">
    <property type="term" value="F:transmembrane transporter activity"/>
    <property type="evidence" value="ECO:0007669"/>
    <property type="project" value="UniProtKB-UniRule"/>
</dbReference>
<comment type="caution">
    <text evidence="9">Lacks conserved residue(s) required for the propagation of feature annotation.</text>
</comment>
<dbReference type="PANTHER" id="PTHR35011:SF4">
    <property type="entry name" value="SLL1102 PROTEIN"/>
    <property type="match status" value="1"/>
</dbReference>
<evidence type="ECO:0000256" key="6">
    <source>
        <dbReference type="ARBA" id="ARBA00022989"/>
    </source>
</evidence>
<dbReference type="EMBL" id="OBML01000009">
    <property type="protein sequence ID" value="SOC18285.1"/>
    <property type="molecule type" value="Genomic_DNA"/>
</dbReference>
<sequence length="320" mass="35126">MSTLISLAGIAASLVAAFELGIPAYILCAAGFVLGIVGGFLGGRVSLAIAAMVLAAFVFAVSPTGMEAVLTSMDVNPRNFFRTYDGLSGVIGSLAILMITLLIVRTRSPRAFETMLDTSDDFDRVVVGMGKLASWLFVPLMLIIFYDVSQRKWLDFDTSIMDTPFYVDSTKLQEMEWHLHATLFLLCLAFAYRADGHVRIELIRDRLSQRARVWMELAGIVLFLLTYCYLIVQFGWVYASKSYQIGEVSAAQTGLSHRWIIKGMLPVGFALLFTAGVSAALRCVVYLFGPSYLNERSGDYAGTHHADLPKDVATNGPITD</sequence>
<evidence type="ECO:0000313" key="12">
    <source>
        <dbReference type="Proteomes" id="UP000219331"/>
    </source>
</evidence>
<feature type="transmembrane region" description="Helical" evidence="9">
    <location>
        <begin position="86"/>
        <end position="104"/>
    </location>
</feature>
<evidence type="ECO:0000259" key="10">
    <source>
        <dbReference type="Pfam" id="PF04290"/>
    </source>
</evidence>
<keyword evidence="6 9" id="KW-1133">Transmembrane helix</keyword>
<keyword evidence="7 9" id="KW-0472">Membrane</keyword>
<feature type="transmembrane region" description="Helical" evidence="9">
    <location>
        <begin position="20"/>
        <end position="40"/>
    </location>
</feature>
<proteinExistence type="inferred from homology"/>
<gene>
    <name evidence="11" type="ORF">SAMN05421512_109241</name>
</gene>
<feature type="transmembrane region" description="Helical" evidence="9">
    <location>
        <begin position="177"/>
        <end position="194"/>
    </location>
</feature>
<evidence type="ECO:0000256" key="3">
    <source>
        <dbReference type="ARBA" id="ARBA00022475"/>
    </source>
</evidence>
<accession>A0A285T9N8</accession>
<feature type="transmembrane region" description="Helical" evidence="9">
    <location>
        <begin position="259"/>
        <end position="288"/>
    </location>
</feature>
<evidence type="ECO:0000256" key="7">
    <source>
        <dbReference type="ARBA" id="ARBA00023136"/>
    </source>
</evidence>
<keyword evidence="5 9" id="KW-0812">Transmembrane</keyword>